<gene>
    <name evidence="8" type="ORF">UCREL1_10009</name>
</gene>
<dbReference type="AlphaFoldDB" id="M7SA78"/>
<dbReference type="GO" id="GO:0016020">
    <property type="term" value="C:membrane"/>
    <property type="evidence" value="ECO:0007669"/>
    <property type="project" value="UniProtKB-SubCell"/>
</dbReference>
<evidence type="ECO:0000256" key="5">
    <source>
        <dbReference type="SAM" id="MobiDB-lite"/>
    </source>
</evidence>
<protein>
    <submittedName>
        <fullName evidence="8">Uncharacterized protein</fullName>
    </submittedName>
</protein>
<dbReference type="eggNOG" id="ENOG502SY1T">
    <property type="taxonomic scope" value="Eukaryota"/>
</dbReference>
<evidence type="ECO:0000256" key="6">
    <source>
        <dbReference type="SAM" id="Phobius"/>
    </source>
</evidence>
<dbReference type="PANTHER" id="PTHR15549">
    <property type="entry name" value="PAIRED IMMUNOGLOBULIN-LIKE TYPE 2 RECEPTOR"/>
    <property type="match status" value="1"/>
</dbReference>
<evidence type="ECO:0000256" key="1">
    <source>
        <dbReference type="ARBA" id="ARBA00004167"/>
    </source>
</evidence>
<organism evidence="8 9">
    <name type="scientific">Eutypa lata (strain UCR-EL1)</name>
    <name type="common">Grapevine dieback disease fungus</name>
    <name type="synonym">Eutypa armeniacae</name>
    <dbReference type="NCBI Taxonomy" id="1287681"/>
    <lineage>
        <taxon>Eukaryota</taxon>
        <taxon>Fungi</taxon>
        <taxon>Dikarya</taxon>
        <taxon>Ascomycota</taxon>
        <taxon>Pezizomycotina</taxon>
        <taxon>Sordariomycetes</taxon>
        <taxon>Xylariomycetidae</taxon>
        <taxon>Xylariales</taxon>
        <taxon>Diatrypaceae</taxon>
        <taxon>Eutypa</taxon>
    </lineage>
</organism>
<dbReference type="Proteomes" id="UP000012174">
    <property type="component" value="Unassembled WGS sequence"/>
</dbReference>
<accession>M7SA78</accession>
<dbReference type="KEGG" id="ela:UCREL1_10009"/>
<feature type="region of interest" description="Disordered" evidence="5">
    <location>
        <begin position="141"/>
        <end position="199"/>
    </location>
</feature>
<proteinExistence type="predicted"/>
<feature type="chain" id="PRO_5004084406" evidence="7">
    <location>
        <begin position="24"/>
        <end position="311"/>
    </location>
</feature>
<dbReference type="InterPro" id="IPR051694">
    <property type="entry name" value="Immunoregulatory_rcpt-like"/>
</dbReference>
<dbReference type="HOGENOM" id="CLU_894377_0_0_1"/>
<keyword evidence="7" id="KW-0732">Signal</keyword>
<feature type="transmembrane region" description="Helical" evidence="6">
    <location>
        <begin position="204"/>
        <end position="225"/>
    </location>
</feature>
<evidence type="ECO:0000256" key="3">
    <source>
        <dbReference type="ARBA" id="ARBA00022989"/>
    </source>
</evidence>
<dbReference type="OMA" id="ANSPRWG"/>
<feature type="signal peptide" evidence="7">
    <location>
        <begin position="1"/>
        <end position="23"/>
    </location>
</feature>
<keyword evidence="2 6" id="KW-0812">Transmembrane</keyword>
<comment type="subcellular location">
    <subcellularLocation>
        <location evidence="1">Membrane</location>
        <topology evidence="1">Single-pass membrane protein</topology>
    </subcellularLocation>
</comment>
<sequence>MRRVNNLPWLAVGLSRFLQITTAQVDPNDPDHGVRWVYPPRSEEFTFHYMDTVEVEWTSFFDEPILYTFCMSDDDIIMEKTVDYVEAFNGSKTMILDWTDDGPPCWFNLRPNTSTGYGSNSNSWGYEFSQRSHVTLGADISSTTTSTTTSSPTSSPTSSTTTSTTSSVSLSPASTDVTDTATSDSSSSSSSSSSSTGLSVGAQAGIGVAAGIVGIGFGVLGAILWMRKRNKPNTVGDSAYAGLPAQGYDGYSGYSGYKGYSSGGPTPPPGSEYYAPPMQMPEYSEMQNTALQPELDTHRPPAELPTMHYGR</sequence>
<dbReference type="EMBL" id="KB707292">
    <property type="protein sequence ID" value="EMR63049.1"/>
    <property type="molecule type" value="Genomic_DNA"/>
</dbReference>
<evidence type="ECO:0000256" key="4">
    <source>
        <dbReference type="ARBA" id="ARBA00023136"/>
    </source>
</evidence>
<keyword evidence="4 6" id="KW-0472">Membrane</keyword>
<evidence type="ECO:0000256" key="7">
    <source>
        <dbReference type="SAM" id="SignalP"/>
    </source>
</evidence>
<evidence type="ECO:0000313" key="9">
    <source>
        <dbReference type="Proteomes" id="UP000012174"/>
    </source>
</evidence>
<evidence type="ECO:0000256" key="2">
    <source>
        <dbReference type="ARBA" id="ARBA00022692"/>
    </source>
</evidence>
<dbReference type="OrthoDB" id="5367645at2759"/>
<keyword evidence="9" id="KW-1185">Reference proteome</keyword>
<keyword evidence="3 6" id="KW-1133">Transmembrane helix</keyword>
<reference evidence="9" key="1">
    <citation type="journal article" date="2013" name="Genome Announc.">
        <title>Draft genome sequence of the grapevine dieback fungus Eutypa lata UCR-EL1.</title>
        <authorList>
            <person name="Blanco-Ulate B."/>
            <person name="Rolshausen P.E."/>
            <person name="Cantu D."/>
        </authorList>
    </citation>
    <scope>NUCLEOTIDE SEQUENCE [LARGE SCALE GENOMIC DNA]</scope>
    <source>
        <strain evidence="9">UCR-EL1</strain>
    </source>
</reference>
<name>M7SA78_EUTLA</name>
<dbReference type="GO" id="GO:0071944">
    <property type="term" value="C:cell periphery"/>
    <property type="evidence" value="ECO:0007669"/>
    <property type="project" value="UniProtKB-ARBA"/>
</dbReference>
<evidence type="ECO:0000313" key="8">
    <source>
        <dbReference type="EMBL" id="EMR63049.1"/>
    </source>
</evidence>